<name>A0ABS2SWX5_9BACI</name>
<gene>
    <name evidence="2" type="ORF">JOC54_003314</name>
</gene>
<dbReference type="Gene3D" id="1.20.58.1910">
    <property type="match status" value="1"/>
</dbReference>
<dbReference type="PANTHER" id="PTHR33594:SF1">
    <property type="entry name" value="HD_PDEASE DOMAIN-CONTAINING PROTEIN"/>
    <property type="match status" value="1"/>
</dbReference>
<dbReference type="PROSITE" id="PS51831">
    <property type="entry name" value="HD"/>
    <property type="match status" value="1"/>
</dbReference>
<evidence type="ECO:0000313" key="2">
    <source>
        <dbReference type="EMBL" id="MBM7840034.1"/>
    </source>
</evidence>
<dbReference type="SUPFAM" id="SSF109604">
    <property type="entry name" value="HD-domain/PDEase-like"/>
    <property type="match status" value="1"/>
</dbReference>
<dbReference type="RefSeq" id="WP_204467450.1">
    <property type="nucleotide sequence ID" value="NZ_JAFBCV010000011.1"/>
</dbReference>
<evidence type="ECO:0000259" key="1">
    <source>
        <dbReference type="PROSITE" id="PS51831"/>
    </source>
</evidence>
<organism evidence="2 3">
    <name type="scientific">Shouchella xiaoxiensis</name>
    <dbReference type="NCBI Taxonomy" id="766895"/>
    <lineage>
        <taxon>Bacteria</taxon>
        <taxon>Bacillati</taxon>
        <taxon>Bacillota</taxon>
        <taxon>Bacilli</taxon>
        <taxon>Bacillales</taxon>
        <taxon>Bacillaceae</taxon>
        <taxon>Shouchella</taxon>
    </lineage>
</organism>
<reference evidence="2" key="1">
    <citation type="submission" date="2021-01" db="EMBL/GenBank/DDBJ databases">
        <title>Genomic Encyclopedia of Type Strains, Phase IV (KMG-IV): sequencing the most valuable type-strain genomes for metagenomic binning, comparative biology and taxonomic classification.</title>
        <authorList>
            <person name="Goeker M."/>
        </authorList>
    </citation>
    <scope>NUCLEOTIDE SEQUENCE</scope>
    <source>
        <strain evidence="2">DSM 21943</strain>
    </source>
</reference>
<dbReference type="CDD" id="cd00077">
    <property type="entry name" value="HDc"/>
    <property type="match status" value="1"/>
</dbReference>
<dbReference type="Pfam" id="PF01966">
    <property type="entry name" value="HD"/>
    <property type="match status" value="1"/>
</dbReference>
<dbReference type="Gene3D" id="1.10.472.50">
    <property type="entry name" value="HD-domain/PDEase-like"/>
    <property type="match status" value="1"/>
</dbReference>
<dbReference type="Proteomes" id="UP001179280">
    <property type="component" value="Unassembled WGS sequence"/>
</dbReference>
<proteinExistence type="predicted"/>
<keyword evidence="3" id="KW-1185">Reference proteome</keyword>
<dbReference type="InterPro" id="IPR003607">
    <property type="entry name" value="HD/PDEase_dom"/>
</dbReference>
<evidence type="ECO:0000313" key="3">
    <source>
        <dbReference type="Proteomes" id="UP001179280"/>
    </source>
</evidence>
<dbReference type="PANTHER" id="PTHR33594">
    <property type="entry name" value="SUPERFAMILY HYDROLASE, PUTATIVE (AFU_ORTHOLOGUE AFUA_1G03035)-RELATED"/>
    <property type="match status" value="1"/>
</dbReference>
<feature type="domain" description="HD" evidence="1">
    <location>
        <begin position="24"/>
        <end position="123"/>
    </location>
</feature>
<dbReference type="EMBL" id="JAFBCV010000011">
    <property type="protein sequence ID" value="MBM7840034.1"/>
    <property type="molecule type" value="Genomic_DNA"/>
</dbReference>
<accession>A0ABS2SWX5</accession>
<protein>
    <recommendedName>
        <fullName evidence="1">HD domain-containing protein</fullName>
    </recommendedName>
</protein>
<dbReference type="SMART" id="SM00471">
    <property type="entry name" value="HDc"/>
    <property type="match status" value="1"/>
</dbReference>
<sequence length="212" mass="24485">MEEIVVQAEDWVKELLNEEKTGHDWHHIRRVTTIAKQIAIEENANLFVVTLASLFHDLADDKIMPSEAEGIQLIEKWLIEHQVDESTIAEISDIIKTISFSKGATLQSIEAKIVQDADRLDAIGAIGVARTFQYAGAKGHAYYDPTLSVRENMTKEEYRLGKTSAIHHFYEKLLKLKSQMHTNTAQKIAEERHQFMENFLEQFFHEWQSEFK</sequence>
<dbReference type="InterPro" id="IPR006674">
    <property type="entry name" value="HD_domain"/>
</dbReference>
<comment type="caution">
    <text evidence="2">The sequence shown here is derived from an EMBL/GenBank/DDBJ whole genome shotgun (WGS) entry which is preliminary data.</text>
</comment>